<evidence type="ECO:0000313" key="1">
    <source>
        <dbReference type="EMBL" id="DAE30950.1"/>
    </source>
</evidence>
<sequence>MVRGFIIFSYLVFAPLGDLSASFCKSLIVIGEYA</sequence>
<reference evidence="1" key="1">
    <citation type="journal article" date="2021" name="Proc. Natl. Acad. Sci. U.S.A.">
        <title>A Catalog of Tens of Thousands of Viruses from Human Metagenomes Reveals Hidden Associations with Chronic Diseases.</title>
        <authorList>
            <person name="Tisza M.J."/>
            <person name="Buck C.B."/>
        </authorList>
    </citation>
    <scope>NUCLEOTIDE SEQUENCE</scope>
    <source>
        <strain evidence="1">CtML55</strain>
    </source>
</reference>
<dbReference type="EMBL" id="BK059105">
    <property type="protein sequence ID" value="DAE30950.1"/>
    <property type="molecule type" value="Genomic_DNA"/>
</dbReference>
<name>A0A8S5RHS4_9VIRU</name>
<protein>
    <submittedName>
        <fullName evidence="1">Uncharacterized protein</fullName>
    </submittedName>
</protein>
<accession>A0A8S5RHS4</accession>
<proteinExistence type="predicted"/>
<organism evidence="1">
    <name type="scientific">virus sp. ctML55</name>
    <dbReference type="NCBI Taxonomy" id="2827627"/>
    <lineage>
        <taxon>Viruses</taxon>
    </lineage>
</organism>